<keyword evidence="2" id="KW-1185">Reference proteome</keyword>
<evidence type="ECO:0000313" key="2">
    <source>
        <dbReference type="Proteomes" id="UP001630127"/>
    </source>
</evidence>
<dbReference type="EMBL" id="JBJUIK010000014">
    <property type="protein sequence ID" value="KAL3504461.1"/>
    <property type="molecule type" value="Genomic_DNA"/>
</dbReference>
<name>A0ABD2YCN6_9GENT</name>
<dbReference type="AlphaFoldDB" id="A0ABD2YCN6"/>
<accession>A0ABD2YCN6</accession>
<organism evidence="1 2">
    <name type="scientific">Cinchona calisaya</name>
    <dbReference type="NCBI Taxonomy" id="153742"/>
    <lineage>
        <taxon>Eukaryota</taxon>
        <taxon>Viridiplantae</taxon>
        <taxon>Streptophyta</taxon>
        <taxon>Embryophyta</taxon>
        <taxon>Tracheophyta</taxon>
        <taxon>Spermatophyta</taxon>
        <taxon>Magnoliopsida</taxon>
        <taxon>eudicotyledons</taxon>
        <taxon>Gunneridae</taxon>
        <taxon>Pentapetalae</taxon>
        <taxon>asterids</taxon>
        <taxon>lamiids</taxon>
        <taxon>Gentianales</taxon>
        <taxon>Rubiaceae</taxon>
        <taxon>Cinchonoideae</taxon>
        <taxon>Cinchoneae</taxon>
        <taxon>Cinchona</taxon>
    </lineage>
</organism>
<protein>
    <submittedName>
        <fullName evidence="1">Uncharacterized protein</fullName>
    </submittedName>
</protein>
<comment type="caution">
    <text evidence="1">The sequence shown here is derived from an EMBL/GenBank/DDBJ whole genome shotgun (WGS) entry which is preliminary data.</text>
</comment>
<gene>
    <name evidence="1" type="ORF">ACH5RR_034302</name>
</gene>
<evidence type="ECO:0000313" key="1">
    <source>
        <dbReference type="EMBL" id="KAL3504461.1"/>
    </source>
</evidence>
<sequence>MELVRVYFLHTKSHDLSSNKDDEGWKLVTKKKKVMRRGSWKAHERTIKIPDGKQGAMKLVKKHPKEDMSHGHHRPRLASLFEFFPKGYFGQVNKIESSFLVTSHQEIATGELSSQEKLT</sequence>
<reference evidence="1 2" key="1">
    <citation type="submission" date="2024-11" db="EMBL/GenBank/DDBJ databases">
        <title>A near-complete genome assembly of Cinchona calisaya.</title>
        <authorList>
            <person name="Lian D.C."/>
            <person name="Zhao X.W."/>
            <person name="Wei L."/>
        </authorList>
    </citation>
    <scope>NUCLEOTIDE SEQUENCE [LARGE SCALE GENOMIC DNA]</scope>
    <source>
        <tissue evidence="1">Nenye</tissue>
    </source>
</reference>
<proteinExistence type="predicted"/>
<dbReference type="Proteomes" id="UP001630127">
    <property type="component" value="Unassembled WGS sequence"/>
</dbReference>